<feature type="region of interest" description="Disordered" evidence="1">
    <location>
        <begin position="152"/>
        <end position="179"/>
    </location>
</feature>
<dbReference type="Proteomes" id="UP000199656">
    <property type="component" value="Unassembled WGS sequence"/>
</dbReference>
<sequence>MENNILVMGLAGTGKTTFIAALWAYLTEDIPEKELTLHSLVDGDSKYLNEITRQWLTCNRIQRNLKTESHKDIRMNLKVVGDGSEIDLNIPDIAGETFQEHFDIRKWSKSYDETIARTTGVLLFVSPLTPNNKPALILDALEITREMDENLVHSESDSSFEDDGAARTNETEQASTNGNSLVVEVVDKVDVLGAESFGGNASKSKAEKGSVDTELIDDINGVAAFTPYNPELTCNQVKIIEELQFIAFHHPKVIPVKVAVMVSAWDQLISPVVDLSPEDWLNINMPLLYQFIKCNSGKFTVDFFGVSAQGVDYDDENEVRRKFGTLPQDRIIIQKNHDRSHNITMPIMWVLR</sequence>
<proteinExistence type="predicted"/>
<dbReference type="EMBL" id="FNRL01000052">
    <property type="protein sequence ID" value="SEB11712.1"/>
    <property type="molecule type" value="Genomic_DNA"/>
</dbReference>
<evidence type="ECO:0000313" key="3">
    <source>
        <dbReference type="EMBL" id="SEB11712.1"/>
    </source>
</evidence>
<reference evidence="4" key="1">
    <citation type="submission" date="2016-10" db="EMBL/GenBank/DDBJ databases">
        <authorList>
            <person name="Varghese N."/>
            <person name="Submissions S."/>
        </authorList>
    </citation>
    <scope>NUCLEOTIDE SEQUENCE [LARGE SCALE GENOMIC DNA]</scope>
    <source>
        <strain evidence="4">DSM 23920</strain>
    </source>
</reference>
<dbReference type="InterPro" id="IPR027417">
    <property type="entry name" value="P-loop_NTPase"/>
</dbReference>
<accession>A0A1H4GSW1</accession>
<dbReference type="InterPro" id="IPR045530">
    <property type="entry name" value="DO-GTPase1"/>
</dbReference>
<protein>
    <recommendedName>
        <fullName evidence="2">Double-GTPase 1 domain-containing protein</fullName>
    </recommendedName>
</protein>
<gene>
    <name evidence="3" type="ORF">SAMN05660909_05608</name>
</gene>
<name>A0A1H4GSW1_9BACT</name>
<keyword evidence="4" id="KW-1185">Reference proteome</keyword>
<evidence type="ECO:0000256" key="1">
    <source>
        <dbReference type="SAM" id="MobiDB-lite"/>
    </source>
</evidence>
<evidence type="ECO:0000313" key="4">
    <source>
        <dbReference type="Proteomes" id="UP000199656"/>
    </source>
</evidence>
<dbReference type="OrthoDB" id="9758793at2"/>
<organism evidence="3 4">
    <name type="scientific">Chitinophaga terrae</name>
    <name type="common">ex Kim and Jung 2007</name>
    <dbReference type="NCBI Taxonomy" id="408074"/>
    <lineage>
        <taxon>Bacteria</taxon>
        <taxon>Pseudomonadati</taxon>
        <taxon>Bacteroidota</taxon>
        <taxon>Chitinophagia</taxon>
        <taxon>Chitinophagales</taxon>
        <taxon>Chitinophagaceae</taxon>
        <taxon>Chitinophaga</taxon>
    </lineage>
</organism>
<dbReference type="Pfam" id="PF19975">
    <property type="entry name" value="DO-GTPase1"/>
    <property type="match status" value="1"/>
</dbReference>
<evidence type="ECO:0000259" key="2">
    <source>
        <dbReference type="Pfam" id="PF19975"/>
    </source>
</evidence>
<feature type="domain" description="Double-GTPase 1" evidence="2">
    <location>
        <begin position="6"/>
        <end position="350"/>
    </location>
</feature>
<dbReference type="RefSeq" id="WP_089766269.1">
    <property type="nucleotide sequence ID" value="NZ_BKAT01000074.1"/>
</dbReference>
<dbReference type="SUPFAM" id="SSF52540">
    <property type="entry name" value="P-loop containing nucleoside triphosphate hydrolases"/>
    <property type="match status" value="1"/>
</dbReference>
<dbReference type="AlphaFoldDB" id="A0A1H4GSW1"/>
<dbReference type="STRING" id="408074.SAMN05660909_05608"/>